<dbReference type="Gene3D" id="3.10.250.10">
    <property type="entry name" value="SRCR-like domain"/>
    <property type="match status" value="1"/>
</dbReference>
<dbReference type="Pfam" id="PF00090">
    <property type="entry name" value="TSP_1"/>
    <property type="match status" value="14"/>
</dbReference>
<dbReference type="SUPFAM" id="SSF56487">
    <property type="entry name" value="SRCR-like"/>
    <property type="match status" value="1"/>
</dbReference>
<evidence type="ECO:0000256" key="4">
    <source>
        <dbReference type="ARBA" id="ARBA00022737"/>
    </source>
</evidence>
<dbReference type="Gene3D" id="3.90.215.10">
    <property type="entry name" value="Gamma Fibrinogen, chain A, domain 1"/>
    <property type="match status" value="1"/>
</dbReference>
<dbReference type="Gene3D" id="2.20.100.10">
    <property type="entry name" value="Thrombospondin type-1 (TSP1) repeat"/>
    <property type="match status" value="14"/>
</dbReference>
<keyword evidence="8" id="KW-0325">Glycoprotein</keyword>
<feature type="domain" description="SRCR" evidence="10">
    <location>
        <begin position="63"/>
        <end position="168"/>
    </location>
</feature>
<evidence type="ECO:0000256" key="1">
    <source>
        <dbReference type="ARBA" id="ARBA00004167"/>
    </source>
</evidence>
<dbReference type="InterPro" id="IPR000884">
    <property type="entry name" value="TSP1_rpt"/>
</dbReference>
<dbReference type="SMART" id="SM00209">
    <property type="entry name" value="TSP1"/>
    <property type="match status" value="14"/>
</dbReference>
<dbReference type="PANTHER" id="PTHR22906">
    <property type="entry name" value="PROPERDIN"/>
    <property type="match status" value="1"/>
</dbReference>
<dbReference type="PROSITE" id="PS50287">
    <property type="entry name" value="SRCR_2"/>
    <property type="match status" value="1"/>
</dbReference>
<dbReference type="SMART" id="SM00202">
    <property type="entry name" value="SR"/>
    <property type="match status" value="1"/>
</dbReference>
<dbReference type="PRINTS" id="PR00258">
    <property type="entry name" value="SPERACTRCPTR"/>
</dbReference>
<gene>
    <name evidence="11" type="ORF">ElyMa_001191400</name>
</gene>
<dbReference type="AlphaFoldDB" id="A0AAV4I645"/>
<keyword evidence="7 9" id="KW-1015">Disulfide bond</keyword>
<protein>
    <submittedName>
        <fullName evidence="11">SCO-spondin-like</fullName>
    </submittedName>
</protein>
<comment type="subcellular location">
    <subcellularLocation>
        <location evidence="1">Membrane</location>
        <topology evidence="1">Single-pass membrane protein</topology>
    </subcellularLocation>
</comment>
<name>A0AAV4I645_9GAST</name>
<evidence type="ECO:0000256" key="3">
    <source>
        <dbReference type="ARBA" id="ARBA00022729"/>
    </source>
</evidence>
<dbReference type="Pfam" id="PF00530">
    <property type="entry name" value="SRCR"/>
    <property type="match status" value="1"/>
</dbReference>
<sequence length="1099" mass="119976">MFYTGWETWGAWGECSTQTTCGSGVKVRHRACSNGGTVGVDRYCLGLANESAPCNSVPCNGPMRIVGGSVPGEGRVEIYDDQHQQWSLVCADQMTLSMAKMVCRQLGWPNGHSVVTDGRFGSGNGQFGLTNVACKGSELTIAACEHNKWTSTGICNGGATLAAGVQCDVNGVWSLWSSWSQCSVTCEGGFQTRTRQCNHPAKQHGGRDCQGESVQTRSCTLDMCPVNGVWQAWGPWDACSVTCGNGTQSRRRNCHGPFYNGEECQGEANQTRDCMDKHCPVDGVWTDWFPWGECSQTCAGGTRTRHRNCTGPLYEGRPCDGASQEEESCNTHNCPVDGVWRAWSAWSECTVTCGNGTQWRNRTCEGPYHLGKDCEGEDYETQVCLPRICPVDGKWLPWNDWGVCSKTCGTGTQERFRVCEGPFYDGENCTGPDEEHRDCNTHHCPIDGEWETWSVWSACSVTCGGGNQSRFRECQGPFYGGLSCDGPREMSRICSTNSCPEDGYFTSWSEWEACDVTCGDGGVRRRYRSCVGPFYGGNDCEGQYVDTGACNVQPCPIDGVLTAWSNWSDCSVTCGGGVANRSRDCNGPKYGGKDCEGPRVEHMICNEESCPEDGAWLPWSHWDECSVTCGGGDQARNRTCIGTSHGGEYCEGDHHQVRECNTHHCPIDGVWNPWSVWDECSVTCGGGFQARNRSCDGPYYKGLDCQGDAVENQTCNTQPCPIDGYYEDWSAWSQCSLTCGGGFRSRDRSCVTPQHGGMDCQGASNETQDCNTQPCPVDGVFLAWSEWSECSVSCGGGQQWKNRTCQAPQHGGQDCAGPDNVTQTCNTQPCPIPGDWFPWTEWTRCAVTCGGGIRARERVCDTESYGNLTAPCEGLATESAPCHDFDCLPLATTCSDLAEKGLRENNIVEIDVDGPGPFTLDPVMVYCDMDTDSGVGVTVVGHDQEDRVMVQGMEAADGVRLNYNISFEHVLELVDRSASCKQYISWECFAAIIHSKQGKPITGWLDRYQDMADYFGGASPGSRSCACGMNNTCVEEDLKCNCDANDLVWRQDEGDLTFKDDLPVSAFVSGDTDGKNENGYKQIGPLHCQGRDPTFVKIG</sequence>
<organism evidence="11 12">
    <name type="scientific">Elysia marginata</name>
    <dbReference type="NCBI Taxonomy" id="1093978"/>
    <lineage>
        <taxon>Eukaryota</taxon>
        <taxon>Metazoa</taxon>
        <taxon>Spiralia</taxon>
        <taxon>Lophotrochozoa</taxon>
        <taxon>Mollusca</taxon>
        <taxon>Gastropoda</taxon>
        <taxon>Heterobranchia</taxon>
        <taxon>Euthyneura</taxon>
        <taxon>Panpulmonata</taxon>
        <taxon>Sacoglossa</taxon>
        <taxon>Placobranchoidea</taxon>
        <taxon>Plakobranchidae</taxon>
        <taxon>Elysia</taxon>
    </lineage>
</organism>
<dbReference type="Proteomes" id="UP000762676">
    <property type="component" value="Unassembled WGS sequence"/>
</dbReference>
<evidence type="ECO:0000256" key="2">
    <source>
        <dbReference type="ARBA" id="ARBA00022692"/>
    </source>
</evidence>
<keyword evidence="4" id="KW-0677">Repeat</keyword>
<evidence type="ECO:0000256" key="6">
    <source>
        <dbReference type="ARBA" id="ARBA00023136"/>
    </source>
</evidence>
<evidence type="ECO:0000259" key="10">
    <source>
        <dbReference type="PROSITE" id="PS50287"/>
    </source>
</evidence>
<keyword evidence="2" id="KW-0812">Transmembrane</keyword>
<evidence type="ECO:0000256" key="9">
    <source>
        <dbReference type="PROSITE-ProRule" id="PRU00196"/>
    </source>
</evidence>
<dbReference type="InterPro" id="IPR036383">
    <property type="entry name" value="TSP1_rpt_sf"/>
</dbReference>
<proteinExistence type="predicted"/>
<keyword evidence="3" id="KW-0732">Signal</keyword>
<dbReference type="FunFam" id="2.20.100.10:FF:000007">
    <property type="entry name" value="Thrombospondin 1"/>
    <property type="match status" value="1"/>
</dbReference>
<dbReference type="InterPro" id="IPR036772">
    <property type="entry name" value="SRCR-like_dom_sf"/>
</dbReference>
<comment type="caution">
    <text evidence="11">The sequence shown here is derived from an EMBL/GenBank/DDBJ whole genome shotgun (WGS) entry which is preliminary data.</text>
</comment>
<dbReference type="EMBL" id="BMAT01002343">
    <property type="protein sequence ID" value="GFS05101.1"/>
    <property type="molecule type" value="Genomic_DNA"/>
</dbReference>
<dbReference type="GO" id="GO:0016020">
    <property type="term" value="C:membrane"/>
    <property type="evidence" value="ECO:0007669"/>
    <property type="project" value="UniProtKB-SubCell"/>
</dbReference>
<feature type="disulfide bond" evidence="9">
    <location>
        <begin position="134"/>
        <end position="144"/>
    </location>
</feature>
<dbReference type="PROSITE" id="PS50092">
    <property type="entry name" value="TSP1"/>
    <property type="match status" value="14"/>
</dbReference>
<keyword evidence="12" id="KW-1185">Reference proteome</keyword>
<dbReference type="InterPro" id="IPR052065">
    <property type="entry name" value="Compl_asym_regulator"/>
</dbReference>
<accession>A0AAV4I645</accession>
<dbReference type="SUPFAM" id="SSF82895">
    <property type="entry name" value="TSP-1 type 1 repeat"/>
    <property type="match status" value="14"/>
</dbReference>
<dbReference type="PANTHER" id="PTHR22906:SF21">
    <property type="entry name" value="SEMA DOMAIN-CONTAINING PROTEIN"/>
    <property type="match status" value="1"/>
</dbReference>
<dbReference type="FunFam" id="2.20.100.10:FF:000004">
    <property type="entry name" value="Adhesion G protein-coupled receptor B2"/>
    <property type="match status" value="3"/>
</dbReference>
<keyword evidence="5" id="KW-1133">Transmembrane helix</keyword>
<dbReference type="InterPro" id="IPR001190">
    <property type="entry name" value="SRCR"/>
</dbReference>
<evidence type="ECO:0000256" key="5">
    <source>
        <dbReference type="ARBA" id="ARBA00022989"/>
    </source>
</evidence>
<evidence type="ECO:0000313" key="12">
    <source>
        <dbReference type="Proteomes" id="UP000762676"/>
    </source>
</evidence>
<reference evidence="11 12" key="1">
    <citation type="journal article" date="2021" name="Elife">
        <title>Chloroplast acquisition without the gene transfer in kleptoplastic sea slugs, Plakobranchus ocellatus.</title>
        <authorList>
            <person name="Maeda T."/>
            <person name="Takahashi S."/>
            <person name="Yoshida T."/>
            <person name="Shimamura S."/>
            <person name="Takaki Y."/>
            <person name="Nagai Y."/>
            <person name="Toyoda A."/>
            <person name="Suzuki Y."/>
            <person name="Arimoto A."/>
            <person name="Ishii H."/>
            <person name="Satoh N."/>
            <person name="Nishiyama T."/>
            <person name="Hasebe M."/>
            <person name="Maruyama T."/>
            <person name="Minagawa J."/>
            <person name="Obokata J."/>
            <person name="Shigenobu S."/>
        </authorList>
    </citation>
    <scope>NUCLEOTIDE SEQUENCE [LARGE SCALE GENOMIC DNA]</scope>
</reference>
<keyword evidence="6" id="KW-0472">Membrane</keyword>
<dbReference type="FunFam" id="3.10.250.10:FF:000016">
    <property type="entry name" value="Scavenger receptor cysteine-rich protein type 12"/>
    <property type="match status" value="1"/>
</dbReference>
<dbReference type="PRINTS" id="PR01705">
    <property type="entry name" value="TSP1REPEAT"/>
</dbReference>
<evidence type="ECO:0000256" key="8">
    <source>
        <dbReference type="ARBA" id="ARBA00023180"/>
    </source>
</evidence>
<evidence type="ECO:0000313" key="11">
    <source>
        <dbReference type="EMBL" id="GFS05101.1"/>
    </source>
</evidence>
<comment type="caution">
    <text evidence="9">Lacks conserved residue(s) required for the propagation of feature annotation.</text>
</comment>
<evidence type="ECO:0000256" key="7">
    <source>
        <dbReference type="ARBA" id="ARBA00023157"/>
    </source>
</evidence>
<dbReference type="InterPro" id="IPR014716">
    <property type="entry name" value="Fibrinogen_a/b/g_C_1"/>
</dbReference>
<dbReference type="FunFam" id="2.20.100.10:FF:000001">
    <property type="entry name" value="semaphorin-5A isoform X1"/>
    <property type="match status" value="6"/>
</dbReference>